<evidence type="ECO:0000313" key="2">
    <source>
        <dbReference type="Proteomes" id="UP000679126"/>
    </source>
</evidence>
<sequence length="331" mass="37978">MSFANIIRDTFRVMRGYSQYRKTKRTPEFAYYSMRRLFTGTNGRFNNVAAKLETVFLSPYNFGNEVNGILGKLSRAEVKQVSRAVQRDGFYIFPQPLPPEKVTELVKFSRSTPAIPRMMDDKTPLVYDSAAPQSPIYDFPAQSLFESPLIQSLLTDESVLAVAQEYVGPRPVLDLVTMWWSTAVCGKVDLSQAAQLYHFDMDRIKFLKFFIYLTDVDSQNGPHCYVRQSQRIKPKPVRKDGRIKDEELMANYPKEDFVEITGKAGTILAVDTSGFHKGKPLEQGERLLFQMEFASSMFGQYYPPVKSNEEIEASFGEMAKKYDRTYKEILQ</sequence>
<name>A0ABS3YG18_9BACT</name>
<reference evidence="2" key="1">
    <citation type="submission" date="2021-03" db="EMBL/GenBank/DDBJ databases">
        <title>Assistant Professor.</title>
        <authorList>
            <person name="Huq M.A."/>
        </authorList>
    </citation>
    <scope>NUCLEOTIDE SEQUENCE [LARGE SCALE GENOMIC DNA]</scope>
    <source>
        <strain evidence="2">MAH-28</strain>
    </source>
</reference>
<dbReference type="InterPro" id="IPR008775">
    <property type="entry name" value="Phytyl_CoA_dOase-like"/>
</dbReference>
<dbReference type="GO" id="GO:0051213">
    <property type="term" value="F:dioxygenase activity"/>
    <property type="evidence" value="ECO:0007669"/>
    <property type="project" value="UniProtKB-KW"/>
</dbReference>
<dbReference type="RefSeq" id="WP_209146624.1">
    <property type="nucleotide sequence ID" value="NZ_JAGHKP010000003.1"/>
</dbReference>
<keyword evidence="2" id="KW-1185">Reference proteome</keyword>
<organism evidence="1 2">
    <name type="scientific">Chitinophaga chungangae</name>
    <dbReference type="NCBI Taxonomy" id="2821488"/>
    <lineage>
        <taxon>Bacteria</taxon>
        <taxon>Pseudomonadati</taxon>
        <taxon>Bacteroidota</taxon>
        <taxon>Chitinophagia</taxon>
        <taxon>Chitinophagales</taxon>
        <taxon>Chitinophagaceae</taxon>
        <taxon>Chitinophaga</taxon>
    </lineage>
</organism>
<dbReference type="Proteomes" id="UP000679126">
    <property type="component" value="Unassembled WGS sequence"/>
</dbReference>
<accession>A0ABS3YG18</accession>
<keyword evidence="1" id="KW-0560">Oxidoreductase</keyword>
<proteinExistence type="predicted"/>
<protein>
    <submittedName>
        <fullName evidence="1">Phytanoyl-CoA dioxygenase family protein</fullName>
    </submittedName>
</protein>
<dbReference type="Gene3D" id="2.60.120.620">
    <property type="entry name" value="q2cbj1_9rhob like domain"/>
    <property type="match status" value="1"/>
</dbReference>
<dbReference type="Pfam" id="PF05721">
    <property type="entry name" value="PhyH"/>
    <property type="match status" value="1"/>
</dbReference>
<keyword evidence="1" id="KW-0223">Dioxygenase</keyword>
<dbReference type="SUPFAM" id="SSF51197">
    <property type="entry name" value="Clavaminate synthase-like"/>
    <property type="match status" value="1"/>
</dbReference>
<gene>
    <name evidence="1" type="ORF">J7I43_15440</name>
</gene>
<dbReference type="EMBL" id="JAGHKP010000003">
    <property type="protein sequence ID" value="MBO9153622.1"/>
    <property type="molecule type" value="Genomic_DNA"/>
</dbReference>
<evidence type="ECO:0000313" key="1">
    <source>
        <dbReference type="EMBL" id="MBO9153622.1"/>
    </source>
</evidence>
<comment type="caution">
    <text evidence="1">The sequence shown here is derived from an EMBL/GenBank/DDBJ whole genome shotgun (WGS) entry which is preliminary data.</text>
</comment>